<dbReference type="Pfam" id="PF05569">
    <property type="entry name" value="Peptidase_M56"/>
    <property type="match status" value="1"/>
</dbReference>
<keyword evidence="1" id="KW-0812">Transmembrane</keyword>
<dbReference type="InterPro" id="IPR021860">
    <property type="entry name" value="Peptidase_S12_Pab87-rel_C"/>
</dbReference>
<proteinExistence type="predicted"/>
<dbReference type="RefSeq" id="WP_169465338.1">
    <property type="nucleotide sequence ID" value="NZ_JABBGG010000005.1"/>
</dbReference>
<sequence>MIAWIAYTVMVTLLLAGAALAAEASARLRRAATRWIWAAAIVAAALLPLVISTVSIQVPASLAPNAVTAPVALREVTSPALSPSTWIATPTAAVDSSVQTGPLLERVSLAASLAIVIALAASAVALQLRKRRWAQRVMAGVDVLVAPDAGPAVVGLVRPRIVVPAWLLQASPLQQSLVIAHERSHVDARDPHLLAFAIAVLALMPWNLPLWWMLRRLRHAIEVDCDARVLRGGHDVRAYGEALVDVGQRQSGYLGAAAAMAESRSLLEQRIRLMLRAPGPKGRAAGFVLGGLALSMAAIAAQVAPPPSVAMQAPRQQIDLPASRLLDYEGTYQVDEFVLMEVTRDGRRLWTRMSGQPRIEQYAERQDAFFSRDVDVQLAFQRDARGKVDGLRLHWMGGDFVAPRLDRDGIAAASMKINQNIVRTRPRPGGEALLRRNVDQAVAGKVRLDDLTPQFARQVLRVAPRITNELAPYGRLKSVTFLMVDQNGWDVYRVRHEHGQRDWHMLINSDGKVAGAFTREVH</sequence>
<reference evidence="4 5" key="1">
    <citation type="submission" date="2020-04" db="EMBL/GenBank/DDBJ databases">
        <title>Massilia sp. RP-1-19 isolated from soil.</title>
        <authorList>
            <person name="Dahal R.H."/>
        </authorList>
    </citation>
    <scope>NUCLEOTIDE SEQUENCE [LARGE SCALE GENOMIC DNA]</scope>
    <source>
        <strain evidence="4 5">RP-1-19</strain>
    </source>
</reference>
<organism evidence="4 5">
    <name type="scientific">Massilia polaris</name>
    <dbReference type="NCBI Taxonomy" id="2728846"/>
    <lineage>
        <taxon>Bacteria</taxon>
        <taxon>Pseudomonadati</taxon>
        <taxon>Pseudomonadota</taxon>
        <taxon>Betaproteobacteria</taxon>
        <taxon>Burkholderiales</taxon>
        <taxon>Oxalobacteraceae</taxon>
        <taxon>Telluria group</taxon>
        <taxon>Massilia</taxon>
    </lineage>
</organism>
<feature type="domain" description="Peptidase S12 Pab87-related C-terminal" evidence="3">
    <location>
        <begin position="317"/>
        <end position="394"/>
    </location>
</feature>
<dbReference type="PANTHER" id="PTHR34978">
    <property type="entry name" value="POSSIBLE SENSOR-TRANSDUCER PROTEIN BLAR"/>
    <property type="match status" value="1"/>
</dbReference>
<keyword evidence="5" id="KW-1185">Reference proteome</keyword>
<evidence type="ECO:0000256" key="1">
    <source>
        <dbReference type="SAM" id="Phobius"/>
    </source>
</evidence>
<keyword evidence="1" id="KW-0472">Membrane</keyword>
<evidence type="ECO:0000259" key="3">
    <source>
        <dbReference type="Pfam" id="PF11954"/>
    </source>
</evidence>
<feature type="domain" description="Peptidase M56" evidence="2">
    <location>
        <begin position="32"/>
        <end position="272"/>
    </location>
</feature>
<dbReference type="EMBL" id="JABBGG010000005">
    <property type="protein sequence ID" value="NML61425.1"/>
    <property type="molecule type" value="Genomic_DNA"/>
</dbReference>
<dbReference type="CDD" id="cd07341">
    <property type="entry name" value="M56_BlaR1_MecR1_like"/>
    <property type="match status" value="1"/>
</dbReference>
<name>A0A848HJ31_9BURK</name>
<dbReference type="AlphaFoldDB" id="A0A848HJ31"/>
<protein>
    <submittedName>
        <fullName evidence="4">DUF3471 domain-containing protein</fullName>
    </submittedName>
</protein>
<feature type="transmembrane region" description="Helical" evidence="1">
    <location>
        <begin position="6"/>
        <end position="23"/>
    </location>
</feature>
<feature type="transmembrane region" description="Helical" evidence="1">
    <location>
        <begin position="107"/>
        <end position="128"/>
    </location>
</feature>
<accession>A0A848HJ31</accession>
<dbReference type="Proteomes" id="UP000583752">
    <property type="component" value="Unassembled WGS sequence"/>
</dbReference>
<gene>
    <name evidence="4" type="ORF">HHL21_10115</name>
</gene>
<dbReference type="Pfam" id="PF11954">
    <property type="entry name" value="DUF3471"/>
    <property type="match status" value="1"/>
</dbReference>
<dbReference type="InterPro" id="IPR008756">
    <property type="entry name" value="Peptidase_M56"/>
</dbReference>
<feature type="transmembrane region" description="Helical" evidence="1">
    <location>
        <begin position="35"/>
        <end position="56"/>
    </location>
</feature>
<evidence type="ECO:0000313" key="5">
    <source>
        <dbReference type="Proteomes" id="UP000583752"/>
    </source>
</evidence>
<evidence type="ECO:0000313" key="4">
    <source>
        <dbReference type="EMBL" id="NML61425.1"/>
    </source>
</evidence>
<comment type="caution">
    <text evidence="4">The sequence shown here is derived from an EMBL/GenBank/DDBJ whole genome shotgun (WGS) entry which is preliminary data.</text>
</comment>
<feature type="transmembrane region" description="Helical" evidence="1">
    <location>
        <begin position="193"/>
        <end position="214"/>
    </location>
</feature>
<evidence type="ECO:0000259" key="2">
    <source>
        <dbReference type="Pfam" id="PF05569"/>
    </source>
</evidence>
<keyword evidence="1" id="KW-1133">Transmembrane helix</keyword>
<dbReference type="PANTHER" id="PTHR34978:SF3">
    <property type="entry name" value="SLR0241 PROTEIN"/>
    <property type="match status" value="1"/>
</dbReference>
<dbReference type="InterPro" id="IPR052173">
    <property type="entry name" value="Beta-lactam_resp_regulator"/>
</dbReference>